<dbReference type="Pfam" id="PF00172">
    <property type="entry name" value="Zn_clus"/>
    <property type="match status" value="1"/>
</dbReference>
<dbReference type="EMBL" id="LT598469">
    <property type="protein sequence ID" value="SCV00582.1"/>
    <property type="molecule type" value="Genomic_DNA"/>
</dbReference>
<dbReference type="InterPro" id="IPR052400">
    <property type="entry name" value="Zn2-C6_fungal_TF"/>
</dbReference>
<sequence>MEDGFDLESDVIDLDLANCELFYDGVGSSDSTRSSQPATRPIRRKHRNSKLGCRECKKRRIKCDETLPECINCRNRKRRRSETRCSYLELAKDEFTRVERLIAQKRDLEMNEARKNKNDVDVVAAPQIVNPGGFFDMRGHEIPMIPHRTVLAASLWTPIVGMKGVRNAEALFSRLAQNAMQDWYMSSVCLMALAVHAIIHSFKRKIQLQMKFPSPEQHCDQYDLLQREMMALSTIATRLKMSLISYVREIILLFLTSRTVIANEFMGSRLLLASYCLQNIEVYTNFQRDDKHHIAMIDMCLEIYKHDGRQNIARTVQYVWKTFPYMLDFLHIPIYSSGPLHELIEVFQEFKPFIESSQDHELLYHFEETYSFLVYLTNLLPGKEGAIPFLPDVAYEVFRRWVLLIPPGAFSIDASMTGVQRVFYTFFHSIPAYLCNLLPSITFVVHRQLYGPVALYPFSLKSVLQNLERELVTFAEFSVRLLAFMERRICCFHNFFAIENPLPPDVADYRFNSRIASNVKEDFIESFRNTLIEWRHYPSLSDSRTNIQSLSEENRFMFKVRDAVSSRMEQLVEAKTSNPNRLFYSNVQESSKIIDQTLDGTSDLFPSGFTKVSKIPSTFKYKSSNSFVINEVGLFDQDHDIGDILENLPPPVLFNTPTVEFVMDYKIDRISLLTKS</sequence>
<accession>A0A1G4K944</accession>
<dbReference type="SUPFAM" id="SSF57701">
    <property type="entry name" value="Zn2/Cys6 DNA-binding domain"/>
    <property type="match status" value="1"/>
</dbReference>
<dbReference type="OrthoDB" id="416217at2759"/>
<dbReference type="Gene3D" id="4.10.240.10">
    <property type="entry name" value="Zn(2)-C6 fungal-type DNA-binding domain"/>
    <property type="match status" value="1"/>
</dbReference>
<organism evidence="3 4">
    <name type="scientific">Lachancea mirantina</name>
    <dbReference type="NCBI Taxonomy" id="1230905"/>
    <lineage>
        <taxon>Eukaryota</taxon>
        <taxon>Fungi</taxon>
        <taxon>Dikarya</taxon>
        <taxon>Ascomycota</taxon>
        <taxon>Saccharomycotina</taxon>
        <taxon>Saccharomycetes</taxon>
        <taxon>Saccharomycetales</taxon>
        <taxon>Saccharomycetaceae</taxon>
        <taxon>Lachancea</taxon>
    </lineage>
</organism>
<dbReference type="GO" id="GO:0000981">
    <property type="term" value="F:DNA-binding transcription factor activity, RNA polymerase II-specific"/>
    <property type="evidence" value="ECO:0007669"/>
    <property type="project" value="InterPro"/>
</dbReference>
<dbReference type="PANTHER" id="PTHR47657">
    <property type="entry name" value="STEROL REGULATORY ELEMENT-BINDING PROTEIN ECM22"/>
    <property type="match status" value="1"/>
</dbReference>
<dbReference type="AlphaFoldDB" id="A0A1G4K944"/>
<dbReference type="PROSITE" id="PS50048">
    <property type="entry name" value="ZN2_CY6_FUNGAL_2"/>
    <property type="match status" value="1"/>
</dbReference>
<dbReference type="CDD" id="cd00067">
    <property type="entry name" value="GAL4"/>
    <property type="match status" value="1"/>
</dbReference>
<feature type="domain" description="Zn(2)-C6 fungal-type" evidence="2">
    <location>
        <begin position="52"/>
        <end position="87"/>
    </location>
</feature>
<evidence type="ECO:0000313" key="4">
    <source>
        <dbReference type="Proteomes" id="UP000191024"/>
    </source>
</evidence>
<feature type="compositionally biased region" description="Polar residues" evidence="1">
    <location>
        <begin position="28"/>
        <end position="38"/>
    </location>
</feature>
<keyword evidence="4" id="KW-1185">Reference proteome</keyword>
<evidence type="ECO:0000259" key="2">
    <source>
        <dbReference type="PROSITE" id="PS50048"/>
    </source>
</evidence>
<reference evidence="3 4" key="1">
    <citation type="submission" date="2016-03" db="EMBL/GenBank/DDBJ databases">
        <authorList>
            <person name="Devillers H."/>
        </authorList>
    </citation>
    <scope>NUCLEOTIDE SEQUENCE [LARGE SCALE GENOMIC DNA]</scope>
    <source>
        <strain evidence="3">CBS 11717</strain>
    </source>
</reference>
<dbReference type="STRING" id="1230905.A0A1G4K944"/>
<evidence type="ECO:0000256" key="1">
    <source>
        <dbReference type="SAM" id="MobiDB-lite"/>
    </source>
</evidence>
<proteinExistence type="predicted"/>
<evidence type="ECO:0000313" key="3">
    <source>
        <dbReference type="EMBL" id="SCV00582.1"/>
    </source>
</evidence>
<dbReference type="InterPro" id="IPR036864">
    <property type="entry name" value="Zn2-C6_fun-type_DNA-bd_sf"/>
</dbReference>
<gene>
    <name evidence="3" type="ORF">LAMI_0G06018G</name>
</gene>
<dbReference type="PANTHER" id="PTHR47657:SF7">
    <property type="entry name" value="STEROL REGULATORY ELEMENT-BINDING PROTEIN ECM22"/>
    <property type="match status" value="1"/>
</dbReference>
<dbReference type="Proteomes" id="UP000191024">
    <property type="component" value="Chromosome G"/>
</dbReference>
<name>A0A1G4K944_9SACH</name>
<dbReference type="GO" id="GO:0008270">
    <property type="term" value="F:zinc ion binding"/>
    <property type="evidence" value="ECO:0007669"/>
    <property type="project" value="InterPro"/>
</dbReference>
<feature type="region of interest" description="Disordered" evidence="1">
    <location>
        <begin position="27"/>
        <end position="46"/>
    </location>
</feature>
<dbReference type="SMART" id="SM00066">
    <property type="entry name" value="GAL4"/>
    <property type="match status" value="1"/>
</dbReference>
<protein>
    <submittedName>
        <fullName evidence="3">LAMI_0G06018g1_1</fullName>
    </submittedName>
</protein>
<dbReference type="InterPro" id="IPR001138">
    <property type="entry name" value="Zn2Cys6_DnaBD"/>
</dbReference>